<dbReference type="Proteomes" id="UP000046395">
    <property type="component" value="Unassembled WGS sequence"/>
</dbReference>
<dbReference type="Gene3D" id="1.20.1270.60">
    <property type="entry name" value="Arfaptin homology (AH) domain/BAR domain"/>
    <property type="match status" value="1"/>
</dbReference>
<dbReference type="AlphaFoldDB" id="A0A5S6R1G8"/>
<protein>
    <submittedName>
        <fullName evidence="3">AH domain-containing protein</fullName>
    </submittedName>
</protein>
<accession>A0A5S6R1G8</accession>
<keyword evidence="2" id="KW-1185">Reference proteome</keyword>
<evidence type="ECO:0000256" key="1">
    <source>
        <dbReference type="SAM" id="MobiDB-lite"/>
    </source>
</evidence>
<proteinExistence type="predicted"/>
<reference evidence="3" key="1">
    <citation type="submission" date="2019-12" db="UniProtKB">
        <authorList>
            <consortium name="WormBaseParasite"/>
        </authorList>
    </citation>
    <scope>IDENTIFICATION</scope>
</reference>
<dbReference type="WBParaSite" id="TMUE_3000013144.1">
    <property type="protein sequence ID" value="TMUE_3000013144.1"/>
    <property type="gene ID" value="WBGene00301799"/>
</dbReference>
<name>A0A5S6R1G8_TRIMR</name>
<feature type="region of interest" description="Disordered" evidence="1">
    <location>
        <begin position="249"/>
        <end position="277"/>
    </location>
</feature>
<evidence type="ECO:0000313" key="2">
    <source>
        <dbReference type="Proteomes" id="UP000046395"/>
    </source>
</evidence>
<organism evidence="2 3">
    <name type="scientific">Trichuris muris</name>
    <name type="common">Mouse whipworm</name>
    <dbReference type="NCBI Taxonomy" id="70415"/>
    <lineage>
        <taxon>Eukaryota</taxon>
        <taxon>Metazoa</taxon>
        <taxon>Ecdysozoa</taxon>
        <taxon>Nematoda</taxon>
        <taxon>Enoplea</taxon>
        <taxon>Dorylaimia</taxon>
        <taxon>Trichinellida</taxon>
        <taxon>Trichuridae</taxon>
        <taxon>Trichuris</taxon>
    </lineage>
</organism>
<dbReference type="InterPro" id="IPR027267">
    <property type="entry name" value="AH/BAR_dom_sf"/>
</dbReference>
<dbReference type="STRING" id="70415.A0A5S6R1G8"/>
<sequence>MLATVMHSSSVSGLFNGNTSRDNQLLQGACDELSHMIPLTQALVEHQVKAAEKLLLWSVRENNRAIENVNNDCAELMHIWNDVHRIFCGLIEQAISELRQIRGDETMSRAVREAQKKVAQCVEKEAKLRKDIRRAMKWLKGGSVRLLELRLEESSQERQAAEYYLDQVRAEKKAVTMICYKKAMMRLSKTCALIGKCNQIVFDTERQLISQIPDIAEESVFEMQYTPSARASYTLEAVKQRLGEIIGSYDQNAMPSPKNALGRRGGPPPLPPPPYSP</sequence>
<feature type="compositionally biased region" description="Pro residues" evidence="1">
    <location>
        <begin position="266"/>
        <end position="277"/>
    </location>
</feature>
<evidence type="ECO:0000313" key="3">
    <source>
        <dbReference type="WBParaSite" id="TMUE_3000013144.1"/>
    </source>
</evidence>